<feature type="domain" description="Glycosyl transferase CAP10" evidence="2">
    <location>
        <begin position="98"/>
        <end position="305"/>
    </location>
</feature>
<name>A0A2T5EV73_VIBSP</name>
<gene>
    <name evidence="3" type="ORF">CWO07_12275</name>
</gene>
<dbReference type="SMART" id="SM00672">
    <property type="entry name" value="CAP10"/>
    <property type="match status" value="1"/>
</dbReference>
<comment type="caution">
    <text evidence="3">The sequence shown here is derived from an EMBL/GenBank/DDBJ whole genome shotgun (WGS) entry which is preliminary data.</text>
</comment>
<proteinExistence type="predicted"/>
<dbReference type="EMBL" id="PIFK01000022">
    <property type="protein sequence ID" value="PTP34280.1"/>
    <property type="molecule type" value="Genomic_DNA"/>
</dbReference>
<dbReference type="RefSeq" id="WP_102458208.1">
    <property type="nucleotide sequence ID" value="NZ_MCWO01000247.1"/>
</dbReference>
<organism evidence="3 4">
    <name type="scientific">Vibrio splendidus</name>
    <dbReference type="NCBI Taxonomy" id="29497"/>
    <lineage>
        <taxon>Bacteria</taxon>
        <taxon>Pseudomonadati</taxon>
        <taxon>Pseudomonadota</taxon>
        <taxon>Gammaproteobacteria</taxon>
        <taxon>Vibrionales</taxon>
        <taxon>Vibrionaceae</taxon>
        <taxon>Vibrio</taxon>
    </lineage>
</organism>
<protein>
    <submittedName>
        <fullName evidence="3">Lipopolysaccharide A protein</fullName>
    </submittedName>
</protein>
<dbReference type="PANTHER" id="PTHR12203:SF35">
    <property type="entry name" value="PROTEIN O-GLUCOSYLTRANSFERASE 1"/>
    <property type="match status" value="1"/>
</dbReference>
<reference evidence="3 4" key="1">
    <citation type="submission" date="2017-11" db="EMBL/GenBank/DDBJ databases">
        <title>Population delineation of vibrios coincides with oyster pathogenicity.</title>
        <authorList>
            <person name="Bruto M."/>
            <person name="Labreuche Y."/>
            <person name="James A."/>
            <person name="Piel D."/>
            <person name="Chenivesse S."/>
            <person name="Petton B."/>
            <person name="Polz M.F."/>
            <person name="Le Roux F."/>
        </authorList>
    </citation>
    <scope>NUCLEOTIDE SEQUENCE [LARGE SCALE GENOMIC DNA]</scope>
    <source>
        <strain evidence="3 4">FF_144</strain>
    </source>
</reference>
<dbReference type="GO" id="GO:0016740">
    <property type="term" value="F:transferase activity"/>
    <property type="evidence" value="ECO:0007669"/>
    <property type="project" value="UniProtKB-KW"/>
</dbReference>
<evidence type="ECO:0000313" key="4">
    <source>
        <dbReference type="Proteomes" id="UP000244197"/>
    </source>
</evidence>
<dbReference type="InterPro" id="IPR006598">
    <property type="entry name" value="CAP10"/>
</dbReference>
<accession>A0A2T5EV73</accession>
<dbReference type="PANTHER" id="PTHR12203">
    <property type="entry name" value="KDEL LYS-ASP-GLU-LEU CONTAINING - RELATED"/>
    <property type="match status" value="1"/>
</dbReference>
<sequence>MKKFKYYLINGFLANLPSFLFRSSAKILLRRKNEYDISYLRQRVDYYNKNDSSFTLTTPNLTQVSRFKKTGGSAYYYDLLKVVKSFPQFATFKYVNGDVIDIPSEPSFLKSRPIEGNNANSVLLKLNAVRHYFFVENDRPFLEKKDMLVWRGTGFRPNRRTLLATHFNNPRCNVGRIDTKDDDLDQLNYVTPSMTISEQLNYKFILSLEGMDVATNLKWIMSSNSLCFTPKLHFETWFMEGKLKPGFHFVEIKDDFSDLNEKMDYYLKYPQEAQTIINNAHQWVEQFQDLRREQLISLLVAQKYFQKSGQVISNE</sequence>
<dbReference type="Pfam" id="PF05686">
    <property type="entry name" value="Glyco_transf_90"/>
    <property type="match status" value="1"/>
</dbReference>
<evidence type="ECO:0000256" key="1">
    <source>
        <dbReference type="ARBA" id="ARBA00022679"/>
    </source>
</evidence>
<dbReference type="InterPro" id="IPR051091">
    <property type="entry name" value="O-Glucosyltr/Glycosyltrsf_90"/>
</dbReference>
<dbReference type="Proteomes" id="UP000244197">
    <property type="component" value="Unassembled WGS sequence"/>
</dbReference>
<keyword evidence="1" id="KW-0808">Transferase</keyword>
<evidence type="ECO:0000259" key="2">
    <source>
        <dbReference type="SMART" id="SM00672"/>
    </source>
</evidence>
<dbReference type="AlphaFoldDB" id="A0A2T5EV73"/>
<evidence type="ECO:0000313" key="3">
    <source>
        <dbReference type="EMBL" id="PTP34280.1"/>
    </source>
</evidence>